<proteinExistence type="predicted"/>
<evidence type="ECO:0000313" key="2">
    <source>
        <dbReference type="EMBL" id="MBU3067732.1"/>
    </source>
</evidence>
<evidence type="ECO:0000256" key="1">
    <source>
        <dbReference type="SAM" id="MobiDB-lite"/>
    </source>
</evidence>
<gene>
    <name evidence="2" type="ORF">KO481_40215</name>
</gene>
<dbReference type="RefSeq" id="WP_215923811.1">
    <property type="nucleotide sequence ID" value="NZ_JAHKNI010000024.1"/>
</dbReference>
<evidence type="ECO:0000313" key="3">
    <source>
        <dbReference type="Proteomes" id="UP000733379"/>
    </source>
</evidence>
<protein>
    <submittedName>
        <fullName evidence="2">Uncharacterized protein</fullName>
    </submittedName>
</protein>
<reference evidence="2 3" key="1">
    <citation type="submission" date="2021-06" db="EMBL/GenBank/DDBJ databases">
        <title>Actinomycetes sequencing.</title>
        <authorList>
            <person name="Shan Q."/>
        </authorList>
    </citation>
    <scope>NUCLEOTIDE SEQUENCE [LARGE SCALE GENOMIC DNA]</scope>
    <source>
        <strain evidence="2 3">NEAU-G5</strain>
    </source>
</reference>
<dbReference type="Proteomes" id="UP000733379">
    <property type="component" value="Unassembled WGS sequence"/>
</dbReference>
<feature type="region of interest" description="Disordered" evidence="1">
    <location>
        <begin position="1"/>
        <end position="44"/>
    </location>
</feature>
<comment type="caution">
    <text evidence="2">The sequence shown here is derived from an EMBL/GenBank/DDBJ whole genome shotgun (WGS) entry which is preliminary data.</text>
</comment>
<name>A0ABS6BBS0_9NOCA</name>
<accession>A0ABS6BBS0</accession>
<organism evidence="2 3">
    <name type="scientific">Nocardia albiluteola</name>
    <dbReference type="NCBI Taxonomy" id="2842303"/>
    <lineage>
        <taxon>Bacteria</taxon>
        <taxon>Bacillati</taxon>
        <taxon>Actinomycetota</taxon>
        <taxon>Actinomycetes</taxon>
        <taxon>Mycobacteriales</taxon>
        <taxon>Nocardiaceae</taxon>
        <taxon>Nocardia</taxon>
    </lineage>
</organism>
<keyword evidence="3" id="KW-1185">Reference proteome</keyword>
<feature type="compositionally biased region" description="Polar residues" evidence="1">
    <location>
        <begin position="28"/>
        <end position="40"/>
    </location>
</feature>
<dbReference type="EMBL" id="JAHKNI010000024">
    <property type="protein sequence ID" value="MBU3067732.1"/>
    <property type="molecule type" value="Genomic_DNA"/>
</dbReference>
<sequence>MPGSSAAEWGGRRRPAPGTTFAGEGLTAEQSTGLQNSVNGGRQPWRLDRVQVAKSFVQGRFGWISVQTSIVTGGDRLLGPPR</sequence>